<dbReference type="Gene3D" id="1.20.1270.180">
    <property type="match status" value="1"/>
</dbReference>
<evidence type="ECO:0000259" key="1">
    <source>
        <dbReference type="Pfam" id="PF07007"/>
    </source>
</evidence>
<reference evidence="2" key="1">
    <citation type="submission" date="2020-07" db="EMBL/GenBank/DDBJ databases">
        <title>Carbapenem Resistant Aeromonas hydrophila Carrying blacphA7 Isolated from Two Solid Organ Transplant Patients.</title>
        <authorList>
            <person name="Hilt E."/>
            <person name="Fitzwater S.P."/>
            <person name="Ward K."/>
            <person name="De St Maurice A."/>
            <person name="Chandrasekaran S."/>
            <person name="Garner O.B."/>
            <person name="Yang S."/>
        </authorList>
    </citation>
    <scope>NUCLEOTIDE SEQUENCE</scope>
    <source>
        <strain evidence="2">B-1</strain>
    </source>
</reference>
<sequence>MISNLKKYWSQLVQSQRYWIKLRDAQCYARGAF</sequence>
<feature type="domain" description="Lysozyme inhibitor LprI-like N-terminal" evidence="1">
    <location>
        <begin position="6"/>
        <end position="29"/>
    </location>
</feature>
<dbReference type="AlphaFoldDB" id="A0A926FNT8"/>
<dbReference type="EMBL" id="JACLAN010000005">
    <property type="protein sequence ID" value="MBC8674022.1"/>
    <property type="molecule type" value="Genomic_DNA"/>
</dbReference>
<comment type="caution">
    <text evidence="2">The sequence shown here is derived from an EMBL/GenBank/DDBJ whole genome shotgun (WGS) entry which is preliminary data.</text>
</comment>
<proteinExistence type="predicted"/>
<dbReference type="InterPro" id="IPR009739">
    <property type="entry name" value="LprI-like_N"/>
</dbReference>
<protein>
    <submittedName>
        <fullName evidence="2">DUF1311 domain-containing protein</fullName>
    </submittedName>
</protein>
<organism evidence="2">
    <name type="scientific">Aeromonas hydrophila</name>
    <dbReference type="NCBI Taxonomy" id="644"/>
    <lineage>
        <taxon>Bacteria</taxon>
        <taxon>Pseudomonadati</taxon>
        <taxon>Pseudomonadota</taxon>
        <taxon>Gammaproteobacteria</taxon>
        <taxon>Aeromonadales</taxon>
        <taxon>Aeromonadaceae</taxon>
        <taxon>Aeromonas</taxon>
    </lineage>
</organism>
<evidence type="ECO:0000313" key="2">
    <source>
        <dbReference type="EMBL" id="MBC8674022.1"/>
    </source>
</evidence>
<dbReference type="Pfam" id="PF07007">
    <property type="entry name" value="LprI"/>
    <property type="match status" value="1"/>
</dbReference>
<name>A0A926FNT8_AERHY</name>
<gene>
    <name evidence="2" type="ORF">H2136_11140</name>
</gene>
<accession>A0A926FNT8</accession>